<sequence>FSHHSSSRLRSASHQQRATSTNRTKIPVNHVTPTSKYRNDGKRTTSSSARFNHKDSDEENVEEHFVFQQKKPTTNSDHRFDRSTIDN</sequence>
<evidence type="ECO:0000313" key="2">
    <source>
        <dbReference type="EMBL" id="CAF4663808.1"/>
    </source>
</evidence>
<reference evidence="2" key="1">
    <citation type="submission" date="2021-02" db="EMBL/GenBank/DDBJ databases">
        <authorList>
            <person name="Nowell W R."/>
        </authorList>
    </citation>
    <scope>NUCLEOTIDE SEQUENCE</scope>
</reference>
<feature type="region of interest" description="Disordered" evidence="1">
    <location>
        <begin position="1"/>
        <end position="87"/>
    </location>
</feature>
<comment type="caution">
    <text evidence="2">The sequence shown here is derived from an EMBL/GenBank/DDBJ whole genome shotgun (WGS) entry which is preliminary data.</text>
</comment>
<feature type="non-terminal residue" evidence="2">
    <location>
        <position position="1"/>
    </location>
</feature>
<dbReference type="EMBL" id="CAJOBG010090514">
    <property type="protein sequence ID" value="CAF4663808.1"/>
    <property type="molecule type" value="Genomic_DNA"/>
</dbReference>
<evidence type="ECO:0000313" key="3">
    <source>
        <dbReference type="Proteomes" id="UP000663866"/>
    </source>
</evidence>
<protein>
    <submittedName>
        <fullName evidence="2">Uncharacterized protein</fullName>
    </submittedName>
</protein>
<organism evidence="2 3">
    <name type="scientific">Rotaria magnacalcarata</name>
    <dbReference type="NCBI Taxonomy" id="392030"/>
    <lineage>
        <taxon>Eukaryota</taxon>
        <taxon>Metazoa</taxon>
        <taxon>Spiralia</taxon>
        <taxon>Gnathifera</taxon>
        <taxon>Rotifera</taxon>
        <taxon>Eurotatoria</taxon>
        <taxon>Bdelloidea</taxon>
        <taxon>Philodinida</taxon>
        <taxon>Philodinidae</taxon>
        <taxon>Rotaria</taxon>
    </lineage>
</organism>
<dbReference type="Proteomes" id="UP000663866">
    <property type="component" value="Unassembled WGS sequence"/>
</dbReference>
<feature type="compositionally biased region" description="Low complexity" evidence="1">
    <location>
        <begin position="8"/>
        <end position="18"/>
    </location>
</feature>
<dbReference type="AlphaFoldDB" id="A0A821G694"/>
<gene>
    <name evidence="2" type="ORF">OVN521_LOCUS47189</name>
</gene>
<feature type="non-terminal residue" evidence="2">
    <location>
        <position position="87"/>
    </location>
</feature>
<feature type="compositionally biased region" description="Basic and acidic residues" evidence="1">
    <location>
        <begin position="76"/>
        <end position="87"/>
    </location>
</feature>
<proteinExistence type="predicted"/>
<evidence type="ECO:0000256" key="1">
    <source>
        <dbReference type="SAM" id="MobiDB-lite"/>
    </source>
</evidence>
<keyword evidence="3" id="KW-1185">Reference proteome</keyword>
<accession>A0A821G694</accession>
<name>A0A821G694_9BILA</name>